<sequence>MIDFEYRAGTLVSPPEIRFTPNTGTTCLTLRLGQSNSRYNDEAGRWERVKEHYFDVVVWPIRRGETTIDLPTIAEAVLEKGSRVVVRGRFETRKWVNKRGDDVYSTEFVADSVFVDALSLGEQAAGGDPGGASGQAGPAPQNSGDTPPWM</sequence>
<dbReference type="PROSITE" id="PS50935">
    <property type="entry name" value="SSB"/>
    <property type="match status" value="1"/>
</dbReference>
<feature type="region of interest" description="Disordered" evidence="3">
    <location>
        <begin position="124"/>
        <end position="150"/>
    </location>
</feature>
<evidence type="ECO:0000256" key="2">
    <source>
        <dbReference type="PIRNR" id="PIRNR002070"/>
    </source>
</evidence>
<evidence type="ECO:0000256" key="1">
    <source>
        <dbReference type="ARBA" id="ARBA00023125"/>
    </source>
</evidence>
<dbReference type="Gene3D" id="2.40.50.140">
    <property type="entry name" value="Nucleic acid-binding proteins"/>
    <property type="match status" value="1"/>
</dbReference>
<dbReference type="GO" id="GO:0006260">
    <property type="term" value="P:DNA replication"/>
    <property type="evidence" value="ECO:0007669"/>
    <property type="project" value="InterPro"/>
</dbReference>
<dbReference type="AlphaFoldDB" id="A0A7H0JWP6"/>
<dbReference type="EMBL" id="JACMYE010000001">
    <property type="protein sequence ID" value="MBC3178124.1"/>
    <property type="molecule type" value="Genomic_DNA"/>
</dbReference>
<evidence type="ECO:0000313" key="5">
    <source>
        <dbReference type="EMBL" id="QNP89462.1"/>
    </source>
</evidence>
<dbReference type="KEGG" id="cluj:IAU68_07050"/>
<accession>A0A7H0JWP6</accession>
<protein>
    <recommendedName>
        <fullName evidence="2">Single-stranded DNA-binding protein</fullName>
    </recommendedName>
</protein>
<dbReference type="GO" id="GO:0003697">
    <property type="term" value="F:single-stranded DNA binding"/>
    <property type="evidence" value="ECO:0007669"/>
    <property type="project" value="InterPro"/>
</dbReference>
<dbReference type="Pfam" id="PF00436">
    <property type="entry name" value="SSB"/>
    <property type="match status" value="1"/>
</dbReference>
<reference evidence="6 7" key="1">
    <citation type="submission" date="2020-08" db="EMBL/GenBank/DDBJ databases">
        <title>novel species in genus Corynebacterium.</title>
        <authorList>
            <person name="Zhang G."/>
        </authorList>
    </citation>
    <scope>NUCLEOTIDE SEQUENCE [LARGE SCALE GENOMIC DNA]</scope>
    <source>
        <strain evidence="5">Zg-917</strain>
        <strain evidence="6 7">zg-917</strain>
    </source>
</reference>
<organism evidence="5 6">
    <name type="scientific">Corynebacterium lujinxingii</name>
    <dbReference type="NCBI Taxonomy" id="2763010"/>
    <lineage>
        <taxon>Bacteria</taxon>
        <taxon>Bacillati</taxon>
        <taxon>Actinomycetota</taxon>
        <taxon>Actinomycetes</taxon>
        <taxon>Mycobacteriales</taxon>
        <taxon>Corynebacteriaceae</taxon>
        <taxon>Corynebacterium</taxon>
    </lineage>
</organism>
<dbReference type="Proteomes" id="UP000516235">
    <property type="component" value="Chromosome"/>
</dbReference>
<dbReference type="InterPro" id="IPR012340">
    <property type="entry name" value="NA-bd_OB-fold"/>
</dbReference>
<dbReference type="InterPro" id="IPR000424">
    <property type="entry name" value="Primosome_PriB/ssb"/>
</dbReference>
<proteinExistence type="predicted"/>
<keyword evidence="1 2" id="KW-0238">DNA-binding</keyword>
<dbReference type="InterPro" id="IPR011344">
    <property type="entry name" value="ssDNA-bd"/>
</dbReference>
<dbReference type="CDD" id="cd04496">
    <property type="entry name" value="SSB_OBF"/>
    <property type="match status" value="1"/>
</dbReference>
<evidence type="ECO:0000313" key="7">
    <source>
        <dbReference type="Proteomes" id="UP000642876"/>
    </source>
</evidence>
<dbReference type="Proteomes" id="UP000642876">
    <property type="component" value="Unassembled WGS sequence"/>
</dbReference>
<dbReference type="EMBL" id="CP061032">
    <property type="protein sequence ID" value="QNP89462.1"/>
    <property type="molecule type" value="Genomic_DNA"/>
</dbReference>
<gene>
    <name evidence="4" type="ORF">H7348_02150</name>
    <name evidence="5" type="ORF">IAU68_07050</name>
</gene>
<dbReference type="SUPFAM" id="SSF50249">
    <property type="entry name" value="Nucleic acid-binding proteins"/>
    <property type="match status" value="1"/>
</dbReference>
<dbReference type="RefSeq" id="WP_171192606.1">
    <property type="nucleotide sequence ID" value="NZ_CP061032.1"/>
</dbReference>
<dbReference type="PIRSF" id="PIRSF002070">
    <property type="entry name" value="SSB"/>
    <property type="match status" value="1"/>
</dbReference>
<evidence type="ECO:0000313" key="6">
    <source>
        <dbReference type="Proteomes" id="UP000516235"/>
    </source>
</evidence>
<evidence type="ECO:0000256" key="3">
    <source>
        <dbReference type="SAM" id="MobiDB-lite"/>
    </source>
</evidence>
<keyword evidence="7" id="KW-1185">Reference proteome</keyword>
<evidence type="ECO:0000313" key="4">
    <source>
        <dbReference type="EMBL" id="MBC3178124.1"/>
    </source>
</evidence>
<name>A0A7H0JWP6_9CORY</name>